<feature type="transmembrane region" description="Helical" evidence="1">
    <location>
        <begin position="128"/>
        <end position="150"/>
    </location>
</feature>
<comment type="caution">
    <text evidence="3">The sequence shown here is derived from an EMBL/GenBank/DDBJ whole genome shotgun (WGS) entry which is preliminary data.</text>
</comment>
<feature type="domain" description="DUF2062" evidence="2">
    <location>
        <begin position="30"/>
        <end position="156"/>
    </location>
</feature>
<dbReference type="PANTHER" id="PTHR40547">
    <property type="entry name" value="SLL0298 PROTEIN"/>
    <property type="match status" value="1"/>
</dbReference>
<keyword evidence="1" id="KW-1133">Transmembrane helix</keyword>
<dbReference type="RefSeq" id="WP_211317719.1">
    <property type="nucleotide sequence ID" value="NZ_QBKP01000002.1"/>
</dbReference>
<accession>A0A2T6B817</accession>
<name>A0A2T6B817_9RHOB</name>
<evidence type="ECO:0000313" key="4">
    <source>
        <dbReference type="Proteomes" id="UP000244224"/>
    </source>
</evidence>
<evidence type="ECO:0000259" key="2">
    <source>
        <dbReference type="Pfam" id="PF09835"/>
    </source>
</evidence>
<dbReference type="EMBL" id="QBKP01000002">
    <property type="protein sequence ID" value="PTX52230.1"/>
    <property type="molecule type" value="Genomic_DNA"/>
</dbReference>
<dbReference type="Pfam" id="PF09835">
    <property type="entry name" value="DUF2062"/>
    <property type="match status" value="1"/>
</dbReference>
<reference evidence="3 4" key="1">
    <citation type="submission" date="2018-04" db="EMBL/GenBank/DDBJ databases">
        <title>Genomic Encyclopedia of Archaeal and Bacterial Type Strains, Phase II (KMG-II): from individual species to whole genera.</title>
        <authorList>
            <person name="Goeker M."/>
        </authorList>
    </citation>
    <scope>NUCLEOTIDE SEQUENCE [LARGE SCALE GENOMIC DNA]</scope>
    <source>
        <strain evidence="3 4">DSM 21823</strain>
    </source>
</reference>
<sequence>MLIRRIRLFFAPVRLRRRALVLAGSLIPSRLLRRLVRLGSDPHAVAAGFASGAALSCTPLFGLHFLLSFALAWAVRGHILAAALGTAVGNPITFPFLVSGAYGVGTLLFGVPDHLEEAGMAVILRDAFLVTLVGSLPIATLAYAGTYLLLKPALIRLRGRGG</sequence>
<dbReference type="PANTHER" id="PTHR40547:SF1">
    <property type="entry name" value="SLL0298 PROTEIN"/>
    <property type="match status" value="1"/>
</dbReference>
<feature type="transmembrane region" description="Helical" evidence="1">
    <location>
        <begin position="87"/>
        <end position="108"/>
    </location>
</feature>
<dbReference type="InterPro" id="IPR018639">
    <property type="entry name" value="DUF2062"/>
</dbReference>
<dbReference type="AlphaFoldDB" id="A0A2T6B817"/>
<proteinExistence type="predicted"/>
<keyword evidence="1" id="KW-0812">Transmembrane</keyword>
<keyword evidence="4" id="KW-1185">Reference proteome</keyword>
<dbReference type="Proteomes" id="UP000244224">
    <property type="component" value="Unassembled WGS sequence"/>
</dbReference>
<keyword evidence="1" id="KW-0472">Membrane</keyword>
<evidence type="ECO:0000313" key="3">
    <source>
        <dbReference type="EMBL" id="PTX52230.1"/>
    </source>
</evidence>
<feature type="transmembrane region" description="Helical" evidence="1">
    <location>
        <begin position="49"/>
        <end position="75"/>
    </location>
</feature>
<evidence type="ECO:0000256" key="1">
    <source>
        <dbReference type="SAM" id="Phobius"/>
    </source>
</evidence>
<organism evidence="3 4">
    <name type="scientific">Gemmobacter caeni</name>
    <dbReference type="NCBI Taxonomy" id="589035"/>
    <lineage>
        <taxon>Bacteria</taxon>
        <taxon>Pseudomonadati</taxon>
        <taxon>Pseudomonadota</taxon>
        <taxon>Alphaproteobacteria</taxon>
        <taxon>Rhodobacterales</taxon>
        <taxon>Paracoccaceae</taxon>
        <taxon>Gemmobacter</taxon>
    </lineage>
</organism>
<protein>
    <recommendedName>
        <fullName evidence="2">DUF2062 domain-containing protein</fullName>
    </recommendedName>
</protein>
<gene>
    <name evidence="3" type="ORF">C8N34_1028</name>
</gene>